<dbReference type="EMBL" id="CP039964">
    <property type="protein sequence ID" value="QCO55012.1"/>
    <property type="molecule type" value="Genomic_DNA"/>
</dbReference>
<organism evidence="2 3">
    <name type="scientific">Pseudorhodobacter turbinis</name>
    <dbReference type="NCBI Taxonomy" id="2500533"/>
    <lineage>
        <taxon>Bacteria</taxon>
        <taxon>Pseudomonadati</taxon>
        <taxon>Pseudomonadota</taxon>
        <taxon>Alphaproteobacteria</taxon>
        <taxon>Rhodobacterales</taxon>
        <taxon>Paracoccaceae</taxon>
        <taxon>Pseudorhodobacter</taxon>
    </lineage>
</organism>
<evidence type="ECO:0000313" key="2">
    <source>
        <dbReference type="EMBL" id="QCO55012.1"/>
    </source>
</evidence>
<dbReference type="KEGG" id="pseb:EOK75_03950"/>
<sequence>MKKSIKNYDLKAVQNNTFENSKTEQLEKSAFSLAFKNPKNQKTLLSLPSKNLTLPSFKKRNNRYPAAKRRCCKTPATKDSRCESPSVRVLQQRSVKRINRKMGSSCA</sequence>
<gene>
    <name evidence="2" type="ORF">EOK75_03950</name>
</gene>
<dbReference type="AlphaFoldDB" id="A0A4P8EE33"/>
<proteinExistence type="predicted"/>
<keyword evidence="3" id="KW-1185">Reference proteome</keyword>
<reference evidence="2 3" key="1">
    <citation type="submission" date="2019-05" db="EMBL/GenBank/DDBJ databases">
        <title>Pseudorhodobacter turbinis sp. nov., isolated from the gut of the Korean turban shell.</title>
        <authorList>
            <person name="Jeong Y.-S."/>
            <person name="Kang W.-R."/>
            <person name="Bae J.-W."/>
        </authorList>
    </citation>
    <scope>NUCLEOTIDE SEQUENCE [LARGE SCALE GENOMIC DNA]</scope>
    <source>
        <strain evidence="2 3">S12M18</strain>
    </source>
</reference>
<feature type="region of interest" description="Disordered" evidence="1">
    <location>
        <begin position="65"/>
        <end position="85"/>
    </location>
</feature>
<evidence type="ECO:0000313" key="3">
    <source>
        <dbReference type="Proteomes" id="UP000298631"/>
    </source>
</evidence>
<dbReference type="Proteomes" id="UP000298631">
    <property type="component" value="Chromosome"/>
</dbReference>
<accession>A0A4P8EE33</accession>
<evidence type="ECO:0000256" key="1">
    <source>
        <dbReference type="SAM" id="MobiDB-lite"/>
    </source>
</evidence>
<name>A0A4P8EE33_9RHOB</name>
<protein>
    <submittedName>
        <fullName evidence="2">Uncharacterized protein</fullName>
    </submittedName>
</protein>